<dbReference type="GO" id="GO:0046872">
    <property type="term" value="F:metal ion binding"/>
    <property type="evidence" value="ECO:0007669"/>
    <property type="project" value="UniProtKB-UniRule"/>
</dbReference>
<feature type="domain" description="Cytochrome b5 heme-binding" evidence="16">
    <location>
        <begin position="50"/>
        <end position="127"/>
    </location>
</feature>
<keyword evidence="3 13" id="KW-0349">Heme</keyword>
<evidence type="ECO:0000313" key="17">
    <source>
        <dbReference type="EMBL" id="TNV75701.1"/>
    </source>
</evidence>
<dbReference type="AlphaFoldDB" id="A0A8J8NJL7"/>
<keyword evidence="9 13" id="KW-0408">Iron</keyword>
<evidence type="ECO:0000256" key="13">
    <source>
        <dbReference type="RuleBase" id="RU362121"/>
    </source>
</evidence>
<comment type="similarity">
    <text evidence="12 13">Belongs to the cytochrome b5 family.</text>
</comment>
<evidence type="ECO:0000256" key="6">
    <source>
        <dbReference type="ARBA" id="ARBA00022824"/>
    </source>
</evidence>
<keyword evidence="2" id="KW-0813">Transport</keyword>
<dbReference type="InterPro" id="IPR001199">
    <property type="entry name" value="Cyt_B5-like_heme/steroid-bd"/>
</dbReference>
<protein>
    <recommendedName>
        <fullName evidence="16">Cytochrome b5 heme-binding domain-containing protein</fullName>
    </recommendedName>
</protein>
<keyword evidence="8" id="KW-0249">Electron transport</keyword>
<evidence type="ECO:0000256" key="3">
    <source>
        <dbReference type="ARBA" id="ARBA00022617"/>
    </source>
</evidence>
<evidence type="ECO:0000256" key="1">
    <source>
        <dbReference type="ARBA" id="ARBA00004131"/>
    </source>
</evidence>
<evidence type="ECO:0000256" key="11">
    <source>
        <dbReference type="ARBA" id="ARBA00037877"/>
    </source>
</evidence>
<dbReference type="PROSITE" id="PS50255">
    <property type="entry name" value="CYTOCHROME_B5_2"/>
    <property type="match status" value="2"/>
</dbReference>
<dbReference type="EMBL" id="RRYP01015034">
    <property type="protein sequence ID" value="TNV75701.1"/>
    <property type="molecule type" value="Genomic_DNA"/>
</dbReference>
<keyword evidence="7" id="KW-0492">Microsome</keyword>
<dbReference type="GO" id="GO:0005789">
    <property type="term" value="C:endoplasmic reticulum membrane"/>
    <property type="evidence" value="ECO:0007669"/>
    <property type="project" value="UniProtKB-SubCell"/>
</dbReference>
<sequence length="212" mass="23277">MKILSKTVLLLAVLLATQVYSKKRVVTTEPSNSQEPLHTQPSEPIEPLDPSKLTLDAVRLHSTPASCWVVIHNIVHDLTAFIPRHPGGPSRIINACGTDASDIFSAVAYHDEDARKQLEGYAIGELVGGEYTWEHIAEQVSNGRCWVIVDNEVFDLSGFKASHPGGEKVIQNHCGRDGSSLFHGHPQWAQQKLQTFKVGKLDAKQLNASVDL</sequence>
<keyword evidence="15" id="KW-0732">Signal</keyword>
<organism evidence="17 18">
    <name type="scientific">Halteria grandinella</name>
    <dbReference type="NCBI Taxonomy" id="5974"/>
    <lineage>
        <taxon>Eukaryota</taxon>
        <taxon>Sar</taxon>
        <taxon>Alveolata</taxon>
        <taxon>Ciliophora</taxon>
        <taxon>Intramacronucleata</taxon>
        <taxon>Spirotrichea</taxon>
        <taxon>Stichotrichia</taxon>
        <taxon>Sporadotrichida</taxon>
        <taxon>Halteriidae</taxon>
        <taxon>Halteria</taxon>
    </lineage>
</organism>
<dbReference type="GO" id="GO:0020037">
    <property type="term" value="F:heme binding"/>
    <property type="evidence" value="ECO:0007669"/>
    <property type="project" value="UniProtKB-UniRule"/>
</dbReference>
<dbReference type="Proteomes" id="UP000785679">
    <property type="component" value="Unassembled WGS sequence"/>
</dbReference>
<evidence type="ECO:0000256" key="2">
    <source>
        <dbReference type="ARBA" id="ARBA00022448"/>
    </source>
</evidence>
<feature type="domain" description="Cytochrome b5 heme-binding" evidence="16">
    <location>
        <begin position="128"/>
        <end position="202"/>
    </location>
</feature>
<accession>A0A8J8NJL7</accession>
<evidence type="ECO:0000256" key="9">
    <source>
        <dbReference type="ARBA" id="ARBA00023004"/>
    </source>
</evidence>
<dbReference type="PRINTS" id="PR00363">
    <property type="entry name" value="CYTOCHROMEB5"/>
</dbReference>
<comment type="caution">
    <text evidence="17">The sequence shown here is derived from an EMBL/GenBank/DDBJ whole genome shotgun (WGS) entry which is preliminary data.</text>
</comment>
<dbReference type="SUPFAM" id="SSF55856">
    <property type="entry name" value="Cytochrome b5-like heme/steroid binding domain"/>
    <property type="match status" value="2"/>
</dbReference>
<keyword evidence="18" id="KW-1185">Reference proteome</keyword>
<dbReference type="Gene3D" id="3.10.120.10">
    <property type="entry name" value="Cytochrome b5-like heme/steroid binding domain"/>
    <property type="match status" value="2"/>
</dbReference>
<evidence type="ECO:0000256" key="8">
    <source>
        <dbReference type="ARBA" id="ARBA00022982"/>
    </source>
</evidence>
<dbReference type="OrthoDB" id="311396at2759"/>
<name>A0A8J8NJL7_HALGN</name>
<dbReference type="InterPro" id="IPR018506">
    <property type="entry name" value="Cyt_B5_heme-BS"/>
</dbReference>
<feature type="chain" id="PRO_5035187682" description="Cytochrome b5 heme-binding domain-containing protein" evidence="15">
    <location>
        <begin position="22"/>
        <end position="212"/>
    </location>
</feature>
<evidence type="ECO:0000256" key="7">
    <source>
        <dbReference type="ARBA" id="ARBA00022848"/>
    </source>
</evidence>
<evidence type="ECO:0000313" key="18">
    <source>
        <dbReference type="Proteomes" id="UP000785679"/>
    </source>
</evidence>
<feature type="signal peptide" evidence="15">
    <location>
        <begin position="1"/>
        <end position="21"/>
    </location>
</feature>
<dbReference type="PROSITE" id="PS00191">
    <property type="entry name" value="CYTOCHROME_B5_1"/>
    <property type="match status" value="2"/>
</dbReference>
<evidence type="ECO:0000256" key="14">
    <source>
        <dbReference type="SAM" id="MobiDB-lite"/>
    </source>
</evidence>
<dbReference type="InterPro" id="IPR036400">
    <property type="entry name" value="Cyt_B5-like_heme/steroid_sf"/>
</dbReference>
<comment type="subcellular location">
    <subcellularLocation>
        <location evidence="1">Endoplasmic reticulum membrane</location>
        <topology evidence="1">Single-pass membrane protein</topology>
        <orientation evidence="1">Cytoplasmic side</orientation>
    </subcellularLocation>
    <subcellularLocation>
        <location evidence="11">Microsome membrane</location>
        <topology evidence="11">Single-pass membrane protein</topology>
        <orientation evidence="11">Cytoplasmic side</orientation>
    </subcellularLocation>
</comment>
<evidence type="ECO:0000256" key="4">
    <source>
        <dbReference type="ARBA" id="ARBA00022692"/>
    </source>
</evidence>
<gene>
    <name evidence="17" type="ORF">FGO68_gene17675</name>
</gene>
<evidence type="ECO:0000256" key="15">
    <source>
        <dbReference type="SAM" id="SignalP"/>
    </source>
</evidence>
<keyword evidence="6" id="KW-0256">Endoplasmic reticulum</keyword>
<reference evidence="17" key="1">
    <citation type="submission" date="2019-06" db="EMBL/GenBank/DDBJ databases">
        <authorList>
            <person name="Zheng W."/>
        </authorList>
    </citation>
    <scope>NUCLEOTIDE SEQUENCE</scope>
    <source>
        <strain evidence="17">QDHG01</strain>
    </source>
</reference>
<evidence type="ECO:0000256" key="5">
    <source>
        <dbReference type="ARBA" id="ARBA00022723"/>
    </source>
</evidence>
<evidence type="ECO:0000256" key="10">
    <source>
        <dbReference type="ARBA" id="ARBA00023136"/>
    </source>
</evidence>
<feature type="region of interest" description="Disordered" evidence="14">
    <location>
        <begin position="25"/>
        <end position="48"/>
    </location>
</feature>
<evidence type="ECO:0000256" key="12">
    <source>
        <dbReference type="ARBA" id="ARBA00038168"/>
    </source>
</evidence>
<keyword evidence="5 13" id="KW-0479">Metal-binding</keyword>
<proteinExistence type="inferred from homology"/>
<keyword evidence="4" id="KW-0812">Transmembrane</keyword>
<dbReference type="PANTHER" id="PTHR19359">
    <property type="entry name" value="CYTOCHROME B5"/>
    <property type="match status" value="1"/>
</dbReference>
<dbReference type="Pfam" id="PF00173">
    <property type="entry name" value="Cyt-b5"/>
    <property type="match status" value="2"/>
</dbReference>
<feature type="compositionally biased region" description="Polar residues" evidence="14">
    <location>
        <begin position="28"/>
        <end position="42"/>
    </location>
</feature>
<dbReference type="PANTHER" id="PTHR19359:SF150">
    <property type="entry name" value="CYTOCHROME B5"/>
    <property type="match status" value="1"/>
</dbReference>
<dbReference type="InterPro" id="IPR050668">
    <property type="entry name" value="Cytochrome_b5"/>
</dbReference>
<evidence type="ECO:0000259" key="16">
    <source>
        <dbReference type="PROSITE" id="PS50255"/>
    </source>
</evidence>
<dbReference type="SMART" id="SM01117">
    <property type="entry name" value="Cyt-b5"/>
    <property type="match status" value="2"/>
</dbReference>
<keyword evidence="10" id="KW-0472">Membrane</keyword>